<gene>
    <name evidence="1" type="ORF">HMPREF9431_02169</name>
</gene>
<dbReference type="EMBL" id="ADGI01000062">
    <property type="protein sequence ID" value="EGV29417.1"/>
    <property type="molecule type" value="Genomic_DNA"/>
</dbReference>
<dbReference type="PATRIC" id="fig|702438.4.peg.2271"/>
<protein>
    <submittedName>
        <fullName evidence="1">Uncharacterized protein</fullName>
    </submittedName>
</protein>
<proteinExistence type="predicted"/>
<dbReference type="Proteomes" id="UP000005141">
    <property type="component" value="Unassembled WGS sequence"/>
</dbReference>
<comment type="caution">
    <text evidence="1">The sequence shown here is derived from an EMBL/GenBank/DDBJ whole genome shotgun (WGS) entry which is preliminary data.</text>
</comment>
<accession>G1WE39</accession>
<reference evidence="1 2" key="1">
    <citation type="submission" date="2011-07" db="EMBL/GenBank/DDBJ databases">
        <title>The Genome Sequence of Prevotella oulorum F0390.</title>
        <authorList>
            <consortium name="The Broad Institute Genome Sequencing Platform"/>
            <consortium name="The Broad Institute Genome Sequencing Center for Infectious Disease"/>
            <person name="Earl A."/>
            <person name="Ward D."/>
            <person name="Feldgarden M."/>
            <person name="Gevers D."/>
            <person name="Izard J."/>
            <person name="Ganesan A."/>
            <person name="Baranova O.V."/>
            <person name="Blanton J.M."/>
            <person name="Tanner A.C."/>
            <person name="Dewhirst F.E."/>
            <person name="Young S.K."/>
            <person name="Zeng Q."/>
            <person name="Gargeya S."/>
            <person name="Fitzgerald M."/>
            <person name="Haas B."/>
            <person name="Abouelleil A."/>
            <person name="Alvarado L."/>
            <person name="Arachchi H.M."/>
            <person name="Berlin A."/>
            <person name="Brown A."/>
            <person name="Chapman S.B."/>
            <person name="Chen Z."/>
            <person name="Dunbar C."/>
            <person name="Freedman E."/>
            <person name="Gearin G."/>
            <person name="Gellesch M."/>
            <person name="Goldberg J."/>
            <person name="Griggs A."/>
            <person name="Gujja S."/>
            <person name="Heiman D."/>
            <person name="Howarth C."/>
            <person name="Larson L."/>
            <person name="Lui A."/>
            <person name="MacDonald P.J.P."/>
            <person name="Mehta T."/>
            <person name="Montmayeur A."/>
            <person name="Murphy C."/>
            <person name="Neiman D."/>
            <person name="Pearson M."/>
            <person name="Priest M."/>
            <person name="Roberts A."/>
            <person name="Saif S."/>
            <person name="Shea T."/>
            <person name="Shenoy N."/>
            <person name="Sisk P."/>
            <person name="Stolte C."/>
            <person name="Sykes S."/>
            <person name="Wortman J."/>
            <person name="Nusbaum C."/>
            <person name="Birren B."/>
        </authorList>
    </citation>
    <scope>NUCLEOTIDE SEQUENCE [LARGE SCALE GENOMIC DNA]</scope>
    <source>
        <strain evidence="1 2">F0390</strain>
    </source>
</reference>
<organism evidence="1 2">
    <name type="scientific">Segatella oulorum F0390</name>
    <dbReference type="NCBI Taxonomy" id="702438"/>
    <lineage>
        <taxon>Bacteria</taxon>
        <taxon>Pseudomonadati</taxon>
        <taxon>Bacteroidota</taxon>
        <taxon>Bacteroidia</taxon>
        <taxon>Bacteroidales</taxon>
        <taxon>Prevotellaceae</taxon>
        <taxon>Segatella</taxon>
    </lineage>
</organism>
<evidence type="ECO:0000313" key="1">
    <source>
        <dbReference type="EMBL" id="EGV29417.1"/>
    </source>
</evidence>
<keyword evidence="2" id="KW-1185">Reference proteome</keyword>
<dbReference type="HOGENOM" id="CLU_1748001_0_0_10"/>
<sequence>MLCTFFCKFKPTPRSIALFFFSAPFRKSLAMGFLPIWQPCPIILRHFARQCDALYRVKQHILRHNSIAISGPKRLSTCALAITCRLVVRRKPVQKDCRSVAPPILTGAKAKCRTAENPITEGKLRQRKTGVLRLYLPFLTSNKKKKPPK</sequence>
<name>G1WE39_9BACT</name>
<evidence type="ECO:0000313" key="2">
    <source>
        <dbReference type="Proteomes" id="UP000005141"/>
    </source>
</evidence>
<dbReference type="AlphaFoldDB" id="G1WE39"/>